<dbReference type="EMBL" id="VDMB01000003">
    <property type="protein sequence ID" value="TYT75572.1"/>
    <property type="molecule type" value="Genomic_DNA"/>
</dbReference>
<dbReference type="Proteomes" id="UP000321899">
    <property type="component" value="Unassembled WGS sequence"/>
</dbReference>
<evidence type="ECO:0000313" key="1">
    <source>
        <dbReference type="EMBL" id="TYT75572.1"/>
    </source>
</evidence>
<comment type="caution">
    <text evidence="1">The sequence shown here is derived from an EMBL/GenBank/DDBJ whole genome shotgun (WGS) entry which is preliminary data.</text>
</comment>
<reference evidence="1 2" key="1">
    <citation type="submission" date="2019-06" db="EMBL/GenBank/DDBJ databases">
        <title>Desulfobotulus mexicanus sp. nov., a novel sulfate-reducing bacterium isolated from the sediment of an alkaline crater lake in Mexico.</title>
        <authorList>
            <person name="Hirschler-Rea A."/>
        </authorList>
    </citation>
    <scope>NUCLEOTIDE SEQUENCE [LARGE SCALE GENOMIC DNA]</scope>
    <source>
        <strain evidence="1 2">PAR22N</strain>
    </source>
</reference>
<proteinExistence type="predicted"/>
<dbReference type="OrthoDB" id="9853754at2"/>
<accession>A0A5Q4VH22</accession>
<keyword evidence="2" id="KW-1185">Reference proteome</keyword>
<dbReference type="AlphaFoldDB" id="A0A5Q4VH22"/>
<gene>
    <name evidence="1" type="ORF">FIM25_03800</name>
</gene>
<dbReference type="RefSeq" id="WP_139446474.1">
    <property type="nucleotide sequence ID" value="NZ_VDMB01000003.1"/>
</dbReference>
<sequence>MSQSVTVHATIDVSPETLASVVKNAKRLAGEKGKKADPAETLNQMISLFLEKNDFESFVDDPANYS</sequence>
<organism evidence="1 2">
    <name type="scientific">Desulfobotulus mexicanus</name>
    <dbReference type="NCBI Taxonomy" id="2586642"/>
    <lineage>
        <taxon>Bacteria</taxon>
        <taxon>Pseudomonadati</taxon>
        <taxon>Thermodesulfobacteriota</taxon>
        <taxon>Desulfobacteria</taxon>
        <taxon>Desulfobacterales</taxon>
        <taxon>Desulfobacteraceae</taxon>
        <taxon>Desulfobotulus</taxon>
    </lineage>
</organism>
<name>A0A5Q4VH22_9BACT</name>
<evidence type="ECO:0000313" key="2">
    <source>
        <dbReference type="Proteomes" id="UP000321899"/>
    </source>
</evidence>
<protein>
    <submittedName>
        <fullName evidence="1">Uncharacterized protein</fullName>
    </submittedName>
</protein>